<proteinExistence type="predicted"/>
<evidence type="ECO:0008006" key="3">
    <source>
        <dbReference type="Google" id="ProtNLM"/>
    </source>
</evidence>
<dbReference type="RefSeq" id="WP_188494314.1">
    <property type="nucleotide sequence ID" value="NZ_BMGA01000005.1"/>
</dbReference>
<evidence type="ECO:0000313" key="1">
    <source>
        <dbReference type="EMBL" id="GGA80413.1"/>
    </source>
</evidence>
<gene>
    <name evidence="1" type="ORF">GCM10008015_21400</name>
</gene>
<dbReference type="InterPro" id="IPR017850">
    <property type="entry name" value="Alkaline_phosphatase_core_sf"/>
</dbReference>
<reference evidence="2" key="1">
    <citation type="journal article" date="2019" name="Int. J. Syst. Evol. Microbiol.">
        <title>The Global Catalogue of Microorganisms (GCM) 10K type strain sequencing project: providing services to taxonomists for standard genome sequencing and annotation.</title>
        <authorList>
            <consortium name="The Broad Institute Genomics Platform"/>
            <consortium name="The Broad Institute Genome Sequencing Center for Infectious Disease"/>
            <person name="Wu L."/>
            <person name="Ma J."/>
        </authorList>
    </citation>
    <scope>NUCLEOTIDE SEQUENCE [LARGE SCALE GENOMIC DNA]</scope>
    <source>
        <strain evidence="2">CGMCC 1.12811</strain>
    </source>
</reference>
<dbReference type="Proteomes" id="UP000658793">
    <property type="component" value="Unassembled WGS sequence"/>
</dbReference>
<dbReference type="SUPFAM" id="SSF53649">
    <property type="entry name" value="Alkaline phosphatase-like"/>
    <property type="match status" value="1"/>
</dbReference>
<comment type="caution">
    <text evidence="1">The sequence shown here is derived from an EMBL/GenBank/DDBJ whole genome shotgun (WGS) entry which is preliminary data.</text>
</comment>
<dbReference type="PANTHER" id="PTHR43737">
    <property type="entry name" value="BLL7424 PROTEIN"/>
    <property type="match status" value="1"/>
</dbReference>
<dbReference type="EMBL" id="BMGA01000005">
    <property type="protein sequence ID" value="GGA80413.1"/>
    <property type="molecule type" value="Genomic_DNA"/>
</dbReference>
<dbReference type="PANTHER" id="PTHR43737:SF1">
    <property type="entry name" value="DUF1501 DOMAIN-CONTAINING PROTEIN"/>
    <property type="match status" value="1"/>
</dbReference>
<dbReference type="Pfam" id="PF07394">
    <property type="entry name" value="DUF1501"/>
    <property type="match status" value="1"/>
</dbReference>
<evidence type="ECO:0000313" key="2">
    <source>
        <dbReference type="Proteomes" id="UP000658793"/>
    </source>
</evidence>
<accession>A0ABQ1HJC5</accession>
<name>A0ABQ1HJC5_9FLAO</name>
<keyword evidence="2" id="KW-1185">Reference proteome</keyword>
<protein>
    <recommendedName>
        <fullName evidence="3">Twin-arginine translocation pathway signal sequence domain protein</fullName>
    </recommendedName>
</protein>
<organism evidence="1 2">
    <name type="scientific">Flavobacterium palustre</name>
    <dbReference type="NCBI Taxonomy" id="1476463"/>
    <lineage>
        <taxon>Bacteria</taxon>
        <taxon>Pseudomonadati</taxon>
        <taxon>Bacteroidota</taxon>
        <taxon>Flavobacteriia</taxon>
        <taxon>Flavobacteriales</taxon>
        <taxon>Flavobacteriaceae</taxon>
        <taxon>Flavobacterium</taxon>
    </lineage>
</organism>
<sequence>MNRRNFLSLTGTLTGGALLLPDFLFAYGSQKNLIAGNQCLVFVQLNGGNDGLNTFIPFEDPLYYNFRPKIAISKNEVISTTKGMGFHPALKGFAQMQQNGDLSVIQNVGYPEPNRSHFRSQEIWQTASDSDKYINEGWLGRYLDLQCVNHTPTAGINIDSIDNLSLKGDSPNSITVKDPDRFKIKNTKEETGVLSENASLDFVRKVANSVLEGSEEIQKALTQSTTETSYPKNALGKNLEWIARLIKGNLNSKVYYTSQGGYDTHDNQLVIQKNKFNELDSAVFSFYQDLKQANLLQNVTIVVFSEFGRRVKDNGNGTDHGTAAPMFVIGGQNRGKVIGNNPNLADLSQGDLKYQIDFRSVYASLLKEKMEFDYTKIGIKNPALQGLF</sequence>
<dbReference type="InterPro" id="IPR010869">
    <property type="entry name" value="DUF1501"/>
</dbReference>